<name>A0A0A2JAI0_PENEN</name>
<dbReference type="OrthoDB" id="4453902at2759"/>
<evidence type="ECO:0000313" key="1">
    <source>
        <dbReference type="EMBL" id="KGO52354.1"/>
    </source>
</evidence>
<proteinExistence type="predicted"/>
<dbReference type="Proteomes" id="UP000030143">
    <property type="component" value="Unassembled WGS sequence"/>
</dbReference>
<dbReference type="PhylomeDB" id="A0A0A2JAI0"/>
<keyword evidence="2" id="KW-1185">Reference proteome</keyword>
<protein>
    <submittedName>
        <fullName evidence="1">Uncharacterized protein</fullName>
    </submittedName>
</protein>
<accession>A0A0A2JAI0</accession>
<gene>
    <name evidence="1" type="ORF">PEX2_109960</name>
</gene>
<evidence type="ECO:0000313" key="2">
    <source>
        <dbReference type="Proteomes" id="UP000030143"/>
    </source>
</evidence>
<dbReference type="VEuPathDB" id="FungiDB:PEXP_029210"/>
<dbReference type="AlphaFoldDB" id="A0A0A2JAI0"/>
<dbReference type="GeneID" id="27683683"/>
<comment type="caution">
    <text evidence="1">The sequence shown here is derived from an EMBL/GenBank/DDBJ whole genome shotgun (WGS) entry which is preliminary data.</text>
</comment>
<sequence>MVESQAQPQTFLMSLFRRVKTFESDFPSPGDLQGLGIQTFEVSFDTNEYGTLKFDPCFFQPHPDKLLEKYLIHPKVDQEHYENHLKIPHIRTIQDFINDSNGISPQSCSST</sequence>
<reference evidence="1 2" key="1">
    <citation type="journal article" date="2015" name="Mol. Plant Microbe Interact.">
        <title>Genome, transcriptome, and functional analyses of Penicillium expansum provide new insights into secondary metabolism and pathogenicity.</title>
        <authorList>
            <person name="Ballester A.R."/>
            <person name="Marcet-Houben M."/>
            <person name="Levin E."/>
            <person name="Sela N."/>
            <person name="Selma-Lazaro C."/>
            <person name="Carmona L."/>
            <person name="Wisniewski M."/>
            <person name="Droby S."/>
            <person name="Gonzalez-Candelas L."/>
            <person name="Gabaldon T."/>
        </authorList>
    </citation>
    <scope>NUCLEOTIDE SEQUENCE [LARGE SCALE GENOMIC DNA]</scope>
    <source>
        <strain evidence="1 2">MD-8</strain>
    </source>
</reference>
<dbReference type="STRING" id="27334.A0A0A2JAI0"/>
<dbReference type="RefSeq" id="XP_016595104.1">
    <property type="nucleotide sequence ID" value="XM_016748262.1"/>
</dbReference>
<organism evidence="1 2">
    <name type="scientific">Penicillium expansum</name>
    <name type="common">Blue mold rot fungus</name>
    <dbReference type="NCBI Taxonomy" id="27334"/>
    <lineage>
        <taxon>Eukaryota</taxon>
        <taxon>Fungi</taxon>
        <taxon>Dikarya</taxon>
        <taxon>Ascomycota</taxon>
        <taxon>Pezizomycotina</taxon>
        <taxon>Eurotiomycetes</taxon>
        <taxon>Eurotiomycetidae</taxon>
        <taxon>Eurotiales</taxon>
        <taxon>Aspergillaceae</taxon>
        <taxon>Penicillium</taxon>
    </lineage>
</organism>
<dbReference type="HOGENOM" id="CLU_2159266_0_0_1"/>
<dbReference type="EMBL" id="JQFZ01000266">
    <property type="protein sequence ID" value="KGO52354.1"/>
    <property type="molecule type" value="Genomic_DNA"/>
</dbReference>